<proteinExistence type="predicted"/>
<reference evidence="1 2" key="1">
    <citation type="journal article" date="2016" name="Mol. Biol. Evol.">
        <title>Comparative Genomics of Early-Diverging Mushroom-Forming Fungi Provides Insights into the Origins of Lignocellulose Decay Capabilities.</title>
        <authorList>
            <person name="Nagy L.G."/>
            <person name="Riley R."/>
            <person name="Tritt A."/>
            <person name="Adam C."/>
            <person name="Daum C."/>
            <person name="Floudas D."/>
            <person name="Sun H."/>
            <person name="Yadav J.S."/>
            <person name="Pangilinan J."/>
            <person name="Larsson K.H."/>
            <person name="Matsuura K."/>
            <person name="Barry K."/>
            <person name="Labutti K."/>
            <person name="Kuo R."/>
            <person name="Ohm R.A."/>
            <person name="Bhattacharya S.S."/>
            <person name="Shirouzu T."/>
            <person name="Yoshinaga Y."/>
            <person name="Martin F.M."/>
            <person name="Grigoriev I.V."/>
            <person name="Hibbett D.S."/>
        </authorList>
    </citation>
    <scope>NUCLEOTIDE SEQUENCE [LARGE SCALE GENOMIC DNA]</scope>
    <source>
        <strain evidence="1 2">CBS 109695</strain>
    </source>
</reference>
<evidence type="ECO:0000313" key="1">
    <source>
        <dbReference type="EMBL" id="KZP06290.1"/>
    </source>
</evidence>
<protein>
    <submittedName>
        <fullName evidence="1">Uncharacterized protein</fullName>
    </submittedName>
</protein>
<dbReference type="AlphaFoldDB" id="A0A167WN61"/>
<keyword evidence="2" id="KW-1185">Reference proteome</keyword>
<dbReference type="Proteomes" id="UP000076532">
    <property type="component" value="Unassembled WGS sequence"/>
</dbReference>
<accession>A0A167WN61</accession>
<name>A0A167WN61_9AGAM</name>
<gene>
    <name evidence="1" type="ORF">FIBSPDRAFT_687161</name>
</gene>
<evidence type="ECO:0000313" key="2">
    <source>
        <dbReference type="Proteomes" id="UP000076532"/>
    </source>
</evidence>
<sequence>TAPTRSTCPILTTTTDITLWKIHISSKFDTVNVTGFVSGDVKHYASTFTMATATGSGSGTPPTSSASVSLLTITHRASDTWEARDRKALSIIHDHISDTLAIEFSTLVKSKELMDAL</sequence>
<feature type="non-terminal residue" evidence="1">
    <location>
        <position position="1"/>
    </location>
</feature>
<organism evidence="1 2">
    <name type="scientific">Athelia psychrophila</name>
    <dbReference type="NCBI Taxonomy" id="1759441"/>
    <lineage>
        <taxon>Eukaryota</taxon>
        <taxon>Fungi</taxon>
        <taxon>Dikarya</taxon>
        <taxon>Basidiomycota</taxon>
        <taxon>Agaricomycotina</taxon>
        <taxon>Agaricomycetes</taxon>
        <taxon>Agaricomycetidae</taxon>
        <taxon>Atheliales</taxon>
        <taxon>Atheliaceae</taxon>
        <taxon>Athelia</taxon>
    </lineage>
</organism>
<dbReference type="EMBL" id="KV417795">
    <property type="protein sequence ID" value="KZP06290.1"/>
    <property type="molecule type" value="Genomic_DNA"/>
</dbReference>
<feature type="non-terminal residue" evidence="1">
    <location>
        <position position="117"/>
    </location>
</feature>